<accession>A0A5B8J6W4</accession>
<dbReference type="RefSeq" id="WP_146368431.1">
    <property type="nucleotide sequence ID" value="NZ_CP042295.1"/>
</dbReference>
<proteinExistence type="predicted"/>
<gene>
    <name evidence="2" type="ORF">FRW55_01485</name>
</gene>
<evidence type="ECO:0000256" key="1">
    <source>
        <dbReference type="SAM" id="Coils"/>
    </source>
</evidence>
<dbReference type="EMBL" id="CP042295">
    <property type="protein sequence ID" value="QDY86832.1"/>
    <property type="molecule type" value="Genomic_DNA"/>
</dbReference>
<dbReference type="NCBIfam" id="NF045847">
    <property type="entry name" value="MGA1079_SerProt"/>
    <property type="match status" value="1"/>
</dbReference>
<sequence>MNKKKKVIATTSITASTVILGSAIGASLLFNKNNNLEENNKKTKILNKFKNLLNNIDKNNLLEYKLITNNLPNNLIFINENIELSQEFINNFNEKEIILLKNEFINLVKRIKEKLIDINLLFANLENLKESKDIFSEYNSELSLIIQKNNKSLNELVNIQELDKFLDKLSKIYTQKQDAKKIIFDEVLAKEVSEKIQNIIENNSNNNLYHEVLKQLDTLKNDIQNKKLNNNTFNDTFNFLNNQLTILQETFKTYELKINNLINKIMILIQKINKDEETKDVQKLVSEIKLNNQTSFDNLESILESLIEHKDKLEEILSNHESNNDKNNLEIELVKGKFNELLSKIETDLIVNNFEIFRDVNSRKSNLIDLLNNSINSLNLSIDHFTELELEFNNLVNETNQINEIWTKEVEKFNNLISKIHQLKEILNNQEEAKKLEEFENISWTKNNLINEIVTKNVQISRIISEIEEKNNQNIELYIIKLKQHLSNLQSLLQDYHSIEQVKNKLLEIINQVSNKIQDKSFSYQNISDLDEYINNNLSTINQIVINTIEELKNDLYKQINDKDFISQNYKNSFRNQINNIHNFDELNTFFKKTVELIDGKINYIVRLLTNQINDNKFKFLDFSNNAKEFNKIVESIKNTNLIYNSETKEYIFNYYSTDFESNAVKFLSLYEELDGEKIFNSRILSLDSSLEEVKISSELNKLIIDKISLLLNIEEFENYLNEINAQIHSQKDLIVLINNVEDFINSNDFNNYSADSKQEFINSWKALNPFINNKFDKFFSQSEIEDLNNQIESLKNNLIPNDEQELIDEKNRVKNLIKNLNYINDKESKYSYIDALTSISEITSYYENLKNENNQISDQIYAENLTNSMNISINPKLELAKLTKHLSSLSINKNNINLFLDINLGNDNLEQLIKEDKLFLTLDEQNKNKLLISYNSINPETKSEIKVSKGLIFTNDVSSIISDTINEITSKTLDDYFEYDSSKFVSLDKKNIDIKWFKPKNKLINNFFTLEIKDNDFSYVSKLGKKYLVVNAQLKWNGQILGEIKLTSNEIIYEKSLDPIDLNLTASSYYNQTSYSLNEYQKVNFSLFKEIYDSNLSVFGVLDNNGNYFNFPKNLTDPNPKGFDRVKVIRNILTNLIDFNDEKYQLNKLYNYLIDNEKGFIFAEYEFTDKLTNEIFYANYYFSNLSIANSNQDLEDFNFIQGIFEQTKNGTNHSNKTTNSNIWKELNILDKTVTHSNFIASEYKKVFNEVYHLPKKGRYSIVLVDDIDNNYSNINGWAKFKIGIAKDNQLINDPNLQTSIYLNFFKPVTFNDYLPHDANLTVADFSNLNREKELEKNAYLAEVNKINSRNFTLKKMDGYSVIDLDLLDYEKSYSQLNYLLQIGVSSAAQNDNSFGGDFNNSDKNSPNIQDKFINKEYNIFNPADLESQISNEKLNEIKNKFFIYYVDVVTSSSIRFAEKDKVTFKLGFINKEDPTYRFVSETNITLFNLKNELKEEFYPKVAINNIPSNFVSLQESSFGIKIKASSYKEKFDNQNQILQKIIVNDNLVYSPLTGVVRFKANSHIGSWKLLRKENFSVAEIIEVDDFNGTALVKLKYIDPEFNYEVISDVLYLVEGFEKDKNATQIDKSDKISYIDSVIQQNNLKQIIAANNLVMRKREVEMNLNDALWEISQNNASWTLKSKYYNDIFNNPNNTNKKIILTLFAGNASWDPNRFNRLTGQDARKIVIDFEKLKSDGKITYQIDDNVIYKNSNVNINLNSTVTYTLNVTLESSGIKFVLELNDKNQKIITEDIVKNLNAHAFERIEATQENIFDSSRAFYVDNYAAKIAIYYENNEIFEHFTQTPTNLFSYKKMTYNQENTPIIWYDQKDSDDLFKYNPNQNVIFNLNNGYKFNTEIINFANKNNSAIKNLMARSVAFNRGGASMLAKVNEDPNDGKFYLMTNNHVIGISSSVNDSPSNKPTNLLITRSGFNYANNVDAGFGYWSGLYADTTSATVVWTGKNVTDQKNNDGVSKAADADITIFTIDINELIEKFYRNGRIESALWYENWKKLESVKLSKRKYQLYTANIDRKLSLINNHVDQLLWNGFPYGKQSGYIINRHDPLNDTGSNFSKQGKFMPTYYNAGNSGTGVFDQNNFYITTINSGAPLKFLHAPNYYTNNANYLGISNSFDELLDLPNTGSFAHNVIKNMMAKPYEFELPWFIKNN</sequence>
<organism evidence="2 3">
    <name type="scientific">Mycoplasma anserisalpingitidis</name>
    <dbReference type="NCBI Taxonomy" id="519450"/>
    <lineage>
        <taxon>Bacteria</taxon>
        <taxon>Bacillati</taxon>
        <taxon>Mycoplasmatota</taxon>
        <taxon>Mollicutes</taxon>
        <taxon>Mycoplasmataceae</taxon>
        <taxon>Mycoplasma</taxon>
    </lineage>
</organism>
<evidence type="ECO:0000313" key="3">
    <source>
        <dbReference type="Proteomes" id="UP000318927"/>
    </source>
</evidence>
<name>A0A5B8J6W4_9MOLU</name>
<reference evidence="2 3" key="1">
    <citation type="journal article" date="2019" name="Microbiol. Resour. Announc.">
        <title>Complete Genome Sequences of Three Mycoplasma anserisalpingitis (Mycoplasma sp. 1220) Strains.</title>
        <authorList>
            <person name="Grozner D."/>
            <person name="Forro B."/>
            <person name="Kovacs A.B."/>
            <person name="Marton S."/>
            <person name="Banyai K."/>
            <person name="Kreizinger Z."/>
            <person name="Sulyok K.M."/>
            <person name="Gyuranecz M."/>
        </authorList>
    </citation>
    <scope>NUCLEOTIDE SEQUENCE [LARGE SCALE GENOMIC DNA]</scope>
    <source>
        <strain evidence="2 3">ATCC:BAA-2147</strain>
    </source>
</reference>
<keyword evidence="1" id="KW-0175">Coiled coil</keyword>
<dbReference type="KEGG" id="mans:FRW55_01485"/>
<dbReference type="Proteomes" id="UP000318927">
    <property type="component" value="Chromosome"/>
</dbReference>
<protein>
    <submittedName>
        <fullName evidence="2">Uncharacterized protein</fullName>
    </submittedName>
</protein>
<feature type="coiled-coil region" evidence="1">
    <location>
        <begin position="209"/>
        <end position="330"/>
    </location>
</feature>
<dbReference type="Gene3D" id="1.20.120.1850">
    <property type="entry name" value="Ebh helix bundles repeating unit (S and A modules)"/>
    <property type="match status" value="1"/>
</dbReference>
<keyword evidence="3" id="KW-1185">Reference proteome</keyword>
<dbReference type="OrthoDB" id="400420at2"/>
<evidence type="ECO:0000313" key="2">
    <source>
        <dbReference type="EMBL" id="QDY86832.1"/>
    </source>
</evidence>
<feature type="coiled-coil region" evidence="1">
    <location>
        <begin position="413"/>
        <end position="440"/>
    </location>
</feature>